<organism evidence="2 3">
    <name type="scientific">Shewanella insulae</name>
    <dbReference type="NCBI Taxonomy" id="2681496"/>
    <lineage>
        <taxon>Bacteria</taxon>
        <taxon>Pseudomonadati</taxon>
        <taxon>Pseudomonadota</taxon>
        <taxon>Gammaproteobacteria</taxon>
        <taxon>Alteromonadales</taxon>
        <taxon>Shewanellaceae</taxon>
        <taxon>Shewanella</taxon>
    </lineage>
</organism>
<dbReference type="EMBL" id="WRPA01000008">
    <property type="protein sequence ID" value="MXR69144.1"/>
    <property type="molecule type" value="Genomic_DNA"/>
</dbReference>
<feature type="domain" description="LRAT" evidence="1">
    <location>
        <begin position="108"/>
        <end position="163"/>
    </location>
</feature>
<evidence type="ECO:0000313" key="3">
    <source>
        <dbReference type="Proteomes" id="UP000474778"/>
    </source>
</evidence>
<name>A0A6L7HZM8_9GAMM</name>
<protein>
    <recommendedName>
        <fullName evidence="1">LRAT domain-containing protein</fullName>
    </recommendedName>
</protein>
<dbReference type="Gene3D" id="3.90.1720.10">
    <property type="entry name" value="endopeptidase domain like (from Nostoc punctiforme)"/>
    <property type="match status" value="1"/>
</dbReference>
<accession>A0A6L7HZM8</accession>
<evidence type="ECO:0000259" key="1">
    <source>
        <dbReference type="Pfam" id="PF04970"/>
    </source>
</evidence>
<evidence type="ECO:0000313" key="2">
    <source>
        <dbReference type="EMBL" id="MXR69144.1"/>
    </source>
</evidence>
<proteinExistence type="predicted"/>
<keyword evidence="3" id="KW-1185">Reference proteome</keyword>
<comment type="caution">
    <text evidence="2">The sequence shown here is derived from an EMBL/GenBank/DDBJ whole genome shotgun (WGS) entry which is preliminary data.</text>
</comment>
<dbReference type="Pfam" id="PF04970">
    <property type="entry name" value="LRAT"/>
    <property type="match status" value="1"/>
</dbReference>
<dbReference type="Proteomes" id="UP000474778">
    <property type="component" value="Unassembled WGS sequence"/>
</dbReference>
<reference evidence="2 3" key="1">
    <citation type="submission" date="2019-12" db="EMBL/GenBank/DDBJ databases">
        <title>Shewanella insulae sp. nov., isolated from a tidal flat.</title>
        <authorList>
            <person name="Yoon J.-H."/>
        </authorList>
    </citation>
    <scope>NUCLEOTIDE SEQUENCE [LARGE SCALE GENOMIC DNA]</scope>
    <source>
        <strain evidence="2 3">JBTF-M18</strain>
    </source>
</reference>
<dbReference type="InterPro" id="IPR007053">
    <property type="entry name" value="LRAT_dom"/>
</dbReference>
<dbReference type="RefSeq" id="WP_160796042.1">
    <property type="nucleotide sequence ID" value="NZ_WRPA01000008.1"/>
</dbReference>
<dbReference type="AlphaFoldDB" id="A0A6L7HZM8"/>
<gene>
    <name evidence="2" type="ORF">GNT65_10730</name>
</gene>
<sequence>MALPLLWLGGAALGAAFIADAKQKQRQLTLDRRLGRAPKAPEGKRVSPLAPSVLHLGEVKVTPPPGALVCCFVFGVIEHTGIWLGDDTLVELHGSGLIRPVSSKRFLAGRTGSRIFVACDHQHRPLIGESVLARAQQAIYRYRDYDLFDNNCHRFVWYCLTGEELSISSFDKFNRLLASHFAQAIYWDEADIAKGY</sequence>